<gene>
    <name evidence="1" type="ORF">J2X12_003109</name>
</gene>
<dbReference type="Proteomes" id="UP001262032">
    <property type="component" value="Unassembled WGS sequence"/>
</dbReference>
<comment type="caution">
    <text evidence="1">The sequence shown here is derived from an EMBL/GenBank/DDBJ whole genome shotgun (WGS) entry which is preliminary data.</text>
</comment>
<accession>A0AAW8NER2</accession>
<reference evidence="1" key="1">
    <citation type="submission" date="2023-07" db="EMBL/GenBank/DDBJ databases">
        <title>Sorghum-associated microbial communities from plants grown in Nebraska, USA.</title>
        <authorList>
            <person name="Schachtman D."/>
        </authorList>
    </citation>
    <scope>NUCLEOTIDE SEQUENCE</scope>
    <source>
        <strain evidence="1">BE261</strain>
    </source>
</reference>
<proteinExistence type="predicted"/>
<dbReference type="GeneID" id="97423441"/>
<dbReference type="RefSeq" id="WP_310113110.1">
    <property type="nucleotide sequence ID" value="NZ_JAVDTN010000011.1"/>
</dbReference>
<dbReference type="EMBL" id="JAVDWN010000011">
    <property type="protein sequence ID" value="MDR7165064.1"/>
    <property type="molecule type" value="Genomic_DNA"/>
</dbReference>
<evidence type="ECO:0000313" key="2">
    <source>
        <dbReference type="Proteomes" id="UP001262032"/>
    </source>
</evidence>
<organism evidence="1 2">
    <name type="scientific">Pseudarthrobacter oxydans</name>
    <name type="common">Arthrobacter oxydans</name>
    <dbReference type="NCBI Taxonomy" id="1671"/>
    <lineage>
        <taxon>Bacteria</taxon>
        <taxon>Bacillati</taxon>
        <taxon>Actinomycetota</taxon>
        <taxon>Actinomycetes</taxon>
        <taxon>Micrococcales</taxon>
        <taxon>Micrococcaceae</taxon>
        <taxon>Pseudarthrobacter</taxon>
    </lineage>
</organism>
<protein>
    <submittedName>
        <fullName evidence="1">Uncharacterized protein</fullName>
    </submittedName>
</protein>
<name>A0AAW8NER2_PSEOX</name>
<dbReference type="AlphaFoldDB" id="A0AAW8NER2"/>
<sequence>MALSDKMRYLATQDPVALEKVLNRQKVHAGKTKAFAIVEAAENFRSTGITKPGHLRPDDDDHRKLYTGVTGLGPVTWEYLTMLLSHDGVKADSWITQFVGRAIGRRVSSAGAGRLVKEAAQKLGVDEKTLDHAIWSYASTTGLKNMPP</sequence>
<evidence type="ECO:0000313" key="1">
    <source>
        <dbReference type="EMBL" id="MDR7165064.1"/>
    </source>
</evidence>